<keyword evidence="3" id="KW-1185">Reference proteome</keyword>
<dbReference type="EMBL" id="CAMPGE010007966">
    <property type="protein sequence ID" value="CAI2366882.1"/>
    <property type="molecule type" value="Genomic_DNA"/>
</dbReference>
<keyword evidence="1" id="KW-0732">Signal</keyword>
<accession>A0AAD1XDD7</accession>
<reference evidence="2" key="1">
    <citation type="submission" date="2023-07" db="EMBL/GenBank/DDBJ databases">
        <authorList>
            <consortium name="AG Swart"/>
            <person name="Singh M."/>
            <person name="Singh A."/>
            <person name="Seah K."/>
            <person name="Emmerich C."/>
        </authorList>
    </citation>
    <scope>NUCLEOTIDE SEQUENCE</scope>
    <source>
        <strain evidence="2">DP1</strain>
    </source>
</reference>
<sequence>MGYWALCISFIVTCLTYSSLLCPPSRLLSLVILLKSCETCEFSRMLITCCSKFLISCCRLCLHEDISDLIFLVLRRSKALSLISYGDKSCESSLPTRAVNVLESLSKGTSLRNAEFDIFSSKCDDFFTLETKACSSSNSSDKFSSKSSSLFIFTNYYE</sequence>
<dbReference type="Proteomes" id="UP001295684">
    <property type="component" value="Unassembled WGS sequence"/>
</dbReference>
<organism evidence="2 3">
    <name type="scientific">Euplotes crassus</name>
    <dbReference type="NCBI Taxonomy" id="5936"/>
    <lineage>
        <taxon>Eukaryota</taxon>
        <taxon>Sar</taxon>
        <taxon>Alveolata</taxon>
        <taxon>Ciliophora</taxon>
        <taxon>Intramacronucleata</taxon>
        <taxon>Spirotrichea</taxon>
        <taxon>Hypotrichia</taxon>
        <taxon>Euplotida</taxon>
        <taxon>Euplotidae</taxon>
        <taxon>Moneuplotes</taxon>
    </lineage>
</organism>
<evidence type="ECO:0000313" key="3">
    <source>
        <dbReference type="Proteomes" id="UP001295684"/>
    </source>
</evidence>
<evidence type="ECO:0000313" key="2">
    <source>
        <dbReference type="EMBL" id="CAI2366882.1"/>
    </source>
</evidence>
<feature type="signal peptide" evidence="1">
    <location>
        <begin position="1"/>
        <end position="21"/>
    </location>
</feature>
<feature type="chain" id="PRO_5042107817" evidence="1">
    <location>
        <begin position="22"/>
        <end position="158"/>
    </location>
</feature>
<proteinExistence type="predicted"/>
<comment type="caution">
    <text evidence="2">The sequence shown here is derived from an EMBL/GenBank/DDBJ whole genome shotgun (WGS) entry which is preliminary data.</text>
</comment>
<protein>
    <submittedName>
        <fullName evidence="2">Uncharacterized protein</fullName>
    </submittedName>
</protein>
<gene>
    <name evidence="2" type="ORF">ECRASSUSDP1_LOCUS8156</name>
</gene>
<evidence type="ECO:0000256" key="1">
    <source>
        <dbReference type="SAM" id="SignalP"/>
    </source>
</evidence>
<dbReference type="AlphaFoldDB" id="A0AAD1XDD7"/>
<name>A0AAD1XDD7_EUPCR</name>